<name>A0ABU9ACG7_PSEA5</name>
<feature type="transmembrane region" description="Helical" evidence="1">
    <location>
        <begin position="413"/>
        <end position="430"/>
    </location>
</feature>
<feature type="transmembrane region" description="Helical" evidence="1">
    <location>
        <begin position="86"/>
        <end position="103"/>
    </location>
</feature>
<feature type="transmembrane region" description="Helical" evidence="1">
    <location>
        <begin position="475"/>
        <end position="499"/>
    </location>
</feature>
<dbReference type="InterPro" id="IPR046671">
    <property type="entry name" value="DUF6541"/>
</dbReference>
<feature type="transmembrane region" description="Helical" evidence="1">
    <location>
        <begin position="437"/>
        <end position="455"/>
    </location>
</feature>
<proteinExistence type="predicted"/>
<accession>A0ABU9ACG7</accession>
<feature type="transmembrane region" description="Helical" evidence="1">
    <location>
        <begin position="519"/>
        <end position="536"/>
    </location>
</feature>
<dbReference type="Pfam" id="PF20176">
    <property type="entry name" value="DUF6541"/>
    <property type="match status" value="1"/>
</dbReference>
<evidence type="ECO:0000313" key="2">
    <source>
        <dbReference type="EMBL" id="MEK6463647.1"/>
    </source>
</evidence>
<gene>
    <name evidence="2" type="ORF">WG925_07860</name>
</gene>
<sequence length="706" mass="73163">MAADDLTGMSATVSRLLQEAPDAKVEVPIDRLILLAAVVTALLPGAALVFALRLRSPLLAVAVIPTASIGVLLAVAITVAPLGLPFSPAVVGGVTVLLLAVGLGRRLRSGFARRPTLPPPSAPAVVGLFGVLAGCALAVRMWLRGFGGLDRIPQEHDMITHLFLVGYIERSGEAAPWLIRPIDVLTREPVRFYPGGGHLAPALLSQLGAHPVVALNAMTVVYLAVCWVVSVSVLTAVAARHVGADSDTTWLAMGSAAVIAPALYRPGVHLMHDGGIYSSAVALALAPGLIAALLLTADRPGVPVAVACGTGAGAILAVHPSAAATVAVSVTMWLVGDLSGHDGWQRIRRAIPALLGAGIVAATLALPLVLQGGESAGATGSFAAGRRGLPLGDSIGSAVGLVFGGYFDPTRAIGLAGLTVLYLYGLLVVVRAGGGLGVVAAWATWTAITVSTMFAPAQGPLRLLTGLFYNDQPRIWSHVAMFVPTLAALGMVLTVLGAVRWVHQQVRRPLPAPLRTRPVVSMLTLAAMAVLVAIPVERAVATNTQAISARYATPDFVRVGPDDLAAVRFLEGRVDPGERVLNSANDGSTFLYVDAGIPVVNTTTLGTGAAPYTFELMRSFRDYPEDPGIRRMLRDLDVGWVYVDTDAPGIGAGDAPGGWVDASTRFTTAPGLSDLDDEKLPGLTQAFRSGTVTVYRLDLDAIDPPA</sequence>
<feature type="transmembrane region" description="Helical" evidence="1">
    <location>
        <begin position="213"/>
        <end position="236"/>
    </location>
</feature>
<evidence type="ECO:0000256" key="1">
    <source>
        <dbReference type="SAM" id="Phobius"/>
    </source>
</evidence>
<comment type="caution">
    <text evidence="2">The sequence shown here is derived from an EMBL/GenBank/DDBJ whole genome shotgun (WGS) entry which is preliminary data.</text>
</comment>
<reference evidence="2 3" key="1">
    <citation type="submission" date="2024-03" db="EMBL/GenBank/DDBJ databases">
        <title>Draft genome sequence of Pseudonocardia carboxydivorans JCM 14827.</title>
        <authorList>
            <person name="Duangmal K."/>
        </authorList>
    </citation>
    <scope>NUCLEOTIDE SEQUENCE [LARGE SCALE GENOMIC DNA]</scope>
    <source>
        <strain evidence="2 3">JCM 14827</strain>
    </source>
</reference>
<feature type="transmembrane region" description="Helical" evidence="1">
    <location>
        <begin position="124"/>
        <end position="143"/>
    </location>
</feature>
<dbReference type="RefSeq" id="WP_346102316.1">
    <property type="nucleotide sequence ID" value="NZ_BAAAOD010000010.1"/>
</dbReference>
<protein>
    <submittedName>
        <fullName evidence="2">DUF6541 family protein</fullName>
    </submittedName>
</protein>
<evidence type="ECO:0000313" key="3">
    <source>
        <dbReference type="Proteomes" id="UP001367513"/>
    </source>
</evidence>
<keyword evidence="3" id="KW-1185">Reference proteome</keyword>
<keyword evidence="1" id="KW-1133">Transmembrane helix</keyword>
<dbReference type="Proteomes" id="UP001367513">
    <property type="component" value="Unassembled WGS sequence"/>
</dbReference>
<feature type="transmembrane region" description="Helical" evidence="1">
    <location>
        <begin position="32"/>
        <end position="51"/>
    </location>
</feature>
<keyword evidence="1" id="KW-0472">Membrane</keyword>
<keyword evidence="1" id="KW-0812">Transmembrane</keyword>
<feature type="transmembrane region" description="Helical" evidence="1">
    <location>
        <begin position="304"/>
        <end position="330"/>
    </location>
</feature>
<organism evidence="2 3">
    <name type="scientific">Pseudonocardia alni subsp. carboxydivorans</name>
    <dbReference type="NCBI Taxonomy" id="415010"/>
    <lineage>
        <taxon>Bacteria</taxon>
        <taxon>Bacillati</taxon>
        <taxon>Actinomycetota</taxon>
        <taxon>Actinomycetes</taxon>
        <taxon>Pseudonocardiales</taxon>
        <taxon>Pseudonocardiaceae</taxon>
        <taxon>Pseudonocardia</taxon>
    </lineage>
</organism>
<dbReference type="EMBL" id="JBBPIX010000003">
    <property type="protein sequence ID" value="MEK6463647.1"/>
    <property type="molecule type" value="Genomic_DNA"/>
</dbReference>
<feature type="transmembrane region" description="Helical" evidence="1">
    <location>
        <begin position="58"/>
        <end position="80"/>
    </location>
</feature>
<feature type="transmembrane region" description="Helical" evidence="1">
    <location>
        <begin position="276"/>
        <end position="297"/>
    </location>
</feature>
<feature type="transmembrane region" description="Helical" evidence="1">
    <location>
        <begin position="350"/>
        <end position="370"/>
    </location>
</feature>